<sequence length="321" mass="35411">MADASRLTREESRASTASLIEVEPSPVEETPTEFREDGSYFPVDEKDEAVPDGARTPFLSRSGTLVGIGHHGPAFYLTRIQRYSTYAFTIFGTFHITNTSIIPLITQSVPTADTYLLLTRPYYQSLPFEPLLITGAVGLHIASGIALRLFRRRQQIHRYGADTFAERRSIKWPPVSWTSATGYIFAPLAIGHAFINRVLPLMWEGGSANVGLEYVSHGFAKHPIVSWVGFSALVVAGSWHMVSGWAKWMGWLPTQATAWSSDIELIRKRRFYLVNGAAAAIAGLWLAGGLGVVGRGGEATGWLAKEYDFLYSKIPIVGPYL</sequence>
<dbReference type="GeneID" id="27309372"/>
<dbReference type="InParanoid" id="A0A0D2APU3"/>
<dbReference type="Pfam" id="PF07950">
    <property type="entry name" value="MCP1_TM"/>
    <property type="match status" value="1"/>
</dbReference>
<feature type="transmembrane region" description="Helical" evidence="2">
    <location>
        <begin position="86"/>
        <end position="106"/>
    </location>
</feature>
<feature type="region of interest" description="Disordered" evidence="1">
    <location>
        <begin position="1"/>
        <end position="52"/>
    </location>
</feature>
<dbReference type="HOGENOM" id="CLU_060790_0_0_1"/>
<dbReference type="InterPro" id="IPR039960">
    <property type="entry name" value="MCP1"/>
</dbReference>
<evidence type="ECO:0000313" key="4">
    <source>
        <dbReference type="EMBL" id="KIW08505.1"/>
    </source>
</evidence>
<feature type="transmembrane region" description="Helical" evidence="2">
    <location>
        <begin position="175"/>
        <end position="195"/>
    </location>
</feature>
<dbReference type="GO" id="GO:0055088">
    <property type="term" value="P:lipid homeostasis"/>
    <property type="evidence" value="ECO:0007669"/>
    <property type="project" value="InterPro"/>
</dbReference>
<keyword evidence="5" id="KW-1185">Reference proteome</keyword>
<protein>
    <recommendedName>
        <fullName evidence="3">Mitochondrial adapter protein MCP1 transmembrane domain-containing protein</fullName>
    </recommendedName>
</protein>
<dbReference type="GO" id="GO:0005741">
    <property type="term" value="C:mitochondrial outer membrane"/>
    <property type="evidence" value="ECO:0007669"/>
    <property type="project" value="TreeGrafter"/>
</dbReference>
<evidence type="ECO:0000256" key="2">
    <source>
        <dbReference type="SAM" id="Phobius"/>
    </source>
</evidence>
<dbReference type="VEuPathDB" id="FungiDB:PV09_01399"/>
<keyword evidence="2" id="KW-0812">Transmembrane</keyword>
<evidence type="ECO:0000259" key="3">
    <source>
        <dbReference type="Pfam" id="PF07950"/>
    </source>
</evidence>
<reference evidence="4 5" key="1">
    <citation type="submission" date="2015-01" db="EMBL/GenBank/DDBJ databases">
        <title>The Genome Sequence of Ochroconis gallopava CBS43764.</title>
        <authorList>
            <consortium name="The Broad Institute Genomics Platform"/>
            <person name="Cuomo C."/>
            <person name="de Hoog S."/>
            <person name="Gorbushina A."/>
            <person name="Stielow B."/>
            <person name="Teixiera M."/>
            <person name="Abouelleil A."/>
            <person name="Chapman S.B."/>
            <person name="Priest M."/>
            <person name="Young S.K."/>
            <person name="Wortman J."/>
            <person name="Nusbaum C."/>
            <person name="Birren B."/>
        </authorList>
    </citation>
    <scope>NUCLEOTIDE SEQUENCE [LARGE SCALE GENOMIC DNA]</scope>
    <source>
        <strain evidence="4 5">CBS 43764</strain>
    </source>
</reference>
<keyword evidence="2" id="KW-0472">Membrane</keyword>
<dbReference type="STRING" id="253628.A0A0D2APU3"/>
<accession>A0A0D2APU3</accession>
<dbReference type="GO" id="GO:0007005">
    <property type="term" value="P:mitochondrion organization"/>
    <property type="evidence" value="ECO:0007669"/>
    <property type="project" value="TreeGrafter"/>
</dbReference>
<feature type="transmembrane region" description="Helical" evidence="2">
    <location>
        <begin position="224"/>
        <end position="242"/>
    </location>
</feature>
<feature type="compositionally biased region" description="Basic and acidic residues" evidence="1">
    <location>
        <begin position="1"/>
        <end position="13"/>
    </location>
</feature>
<gene>
    <name evidence="4" type="ORF">PV09_01399</name>
</gene>
<feature type="domain" description="Mitochondrial adapter protein MCP1 transmembrane" evidence="3">
    <location>
        <begin position="187"/>
        <end position="298"/>
    </location>
</feature>
<name>A0A0D2APU3_9PEZI</name>
<evidence type="ECO:0000313" key="5">
    <source>
        <dbReference type="Proteomes" id="UP000053259"/>
    </source>
</evidence>
<dbReference type="InterPro" id="IPR012472">
    <property type="entry name" value="MCP1_TM"/>
</dbReference>
<dbReference type="EMBL" id="KN847531">
    <property type="protein sequence ID" value="KIW08505.1"/>
    <property type="molecule type" value="Genomic_DNA"/>
</dbReference>
<dbReference type="Proteomes" id="UP000053259">
    <property type="component" value="Unassembled WGS sequence"/>
</dbReference>
<dbReference type="OrthoDB" id="10259513at2759"/>
<organism evidence="4 5">
    <name type="scientific">Verruconis gallopava</name>
    <dbReference type="NCBI Taxonomy" id="253628"/>
    <lineage>
        <taxon>Eukaryota</taxon>
        <taxon>Fungi</taxon>
        <taxon>Dikarya</taxon>
        <taxon>Ascomycota</taxon>
        <taxon>Pezizomycotina</taxon>
        <taxon>Dothideomycetes</taxon>
        <taxon>Pleosporomycetidae</taxon>
        <taxon>Venturiales</taxon>
        <taxon>Sympoventuriaceae</taxon>
        <taxon>Verruconis</taxon>
    </lineage>
</organism>
<keyword evidence="2" id="KW-1133">Transmembrane helix</keyword>
<evidence type="ECO:0000256" key="1">
    <source>
        <dbReference type="SAM" id="MobiDB-lite"/>
    </source>
</evidence>
<dbReference type="PANTHER" id="PTHR38409">
    <property type="entry name" value="MDM10-COMPLEMENTING PROTEIN 1"/>
    <property type="match status" value="1"/>
</dbReference>
<dbReference type="RefSeq" id="XP_016218374.1">
    <property type="nucleotide sequence ID" value="XM_016354279.1"/>
</dbReference>
<feature type="transmembrane region" description="Helical" evidence="2">
    <location>
        <begin position="271"/>
        <end position="293"/>
    </location>
</feature>
<feature type="transmembrane region" description="Helical" evidence="2">
    <location>
        <begin position="126"/>
        <end position="150"/>
    </location>
</feature>
<dbReference type="AlphaFoldDB" id="A0A0D2APU3"/>
<proteinExistence type="predicted"/>
<dbReference type="PANTHER" id="PTHR38409:SF1">
    <property type="entry name" value="MITOCHONDRIAL ADAPTER PROTEIN MCP1"/>
    <property type="match status" value="1"/>
</dbReference>